<comment type="subcellular location">
    <subcellularLocation>
        <location evidence="1">Endomembrane system</location>
        <topology evidence="1">Multi-pass membrane protein</topology>
    </subcellularLocation>
</comment>
<feature type="compositionally biased region" description="Basic and acidic residues" evidence="5">
    <location>
        <begin position="17"/>
        <end position="29"/>
    </location>
</feature>
<evidence type="ECO:0000256" key="3">
    <source>
        <dbReference type="ARBA" id="ARBA00022989"/>
    </source>
</evidence>
<sequence length="267" mass="27603">MPAQPDIGESAPTQSSPDHDHAHAKDRTHSSGRSGANWQVHHHRDVSGGAARAAVFGISDGLVSNTALILGVAGANPPANTVLVAGLAGLIAGAVSMAAGEYVSMQAQKELIERELSVEAEAIKNHPESEHRELVRLYRSRGVDRQTAERMTTQVMADPELALEVHAMEELGLHAESIGSPWQAAGSSFVAFTVGAIVPLVPWIIGSGTGAIVASVVAATILSAVVGGLLARFTERSVVLSGARQVLITAFSCVITYGIGSVVGANV</sequence>
<proteinExistence type="predicted"/>
<evidence type="ECO:0000256" key="4">
    <source>
        <dbReference type="ARBA" id="ARBA00023136"/>
    </source>
</evidence>
<evidence type="ECO:0000313" key="8">
    <source>
        <dbReference type="Proteomes" id="UP000727993"/>
    </source>
</evidence>
<dbReference type="PANTHER" id="PTHR31851">
    <property type="entry name" value="FE(2+)/MN(2+) TRANSPORTER PCL1"/>
    <property type="match status" value="1"/>
</dbReference>
<dbReference type="GO" id="GO:0030026">
    <property type="term" value="P:intracellular manganese ion homeostasis"/>
    <property type="evidence" value="ECO:0007669"/>
    <property type="project" value="InterPro"/>
</dbReference>
<dbReference type="Proteomes" id="UP000727993">
    <property type="component" value="Unassembled WGS sequence"/>
</dbReference>
<name>A0A936NAN7_9ACTN</name>
<organism evidence="7 8">
    <name type="scientific">Candidatus Neomicrothrix subdominans</name>
    <dbReference type="NCBI Taxonomy" id="2954438"/>
    <lineage>
        <taxon>Bacteria</taxon>
        <taxon>Bacillati</taxon>
        <taxon>Actinomycetota</taxon>
        <taxon>Acidimicrobiia</taxon>
        <taxon>Acidimicrobiales</taxon>
        <taxon>Microthrixaceae</taxon>
        <taxon>Candidatus Neomicrothrix</taxon>
    </lineage>
</organism>
<evidence type="ECO:0000256" key="6">
    <source>
        <dbReference type="SAM" id="Phobius"/>
    </source>
</evidence>
<dbReference type="GO" id="GO:0005384">
    <property type="term" value="F:manganese ion transmembrane transporter activity"/>
    <property type="evidence" value="ECO:0007669"/>
    <property type="project" value="InterPro"/>
</dbReference>
<gene>
    <name evidence="7" type="ORF">IPN02_00605</name>
</gene>
<feature type="transmembrane region" description="Helical" evidence="6">
    <location>
        <begin position="184"/>
        <end position="205"/>
    </location>
</feature>
<dbReference type="Pfam" id="PF01988">
    <property type="entry name" value="VIT1"/>
    <property type="match status" value="1"/>
</dbReference>
<dbReference type="GO" id="GO:0012505">
    <property type="term" value="C:endomembrane system"/>
    <property type="evidence" value="ECO:0007669"/>
    <property type="project" value="UniProtKB-SubCell"/>
</dbReference>
<dbReference type="EMBL" id="JADJZA010000001">
    <property type="protein sequence ID" value="MBK9295384.1"/>
    <property type="molecule type" value="Genomic_DNA"/>
</dbReference>
<feature type="transmembrane region" description="Helical" evidence="6">
    <location>
        <begin position="211"/>
        <end position="234"/>
    </location>
</feature>
<protein>
    <submittedName>
        <fullName evidence="7">VIT1/CCC1 transporter family protein</fullName>
    </submittedName>
</protein>
<feature type="region of interest" description="Disordered" evidence="5">
    <location>
        <begin position="1"/>
        <end position="44"/>
    </location>
</feature>
<evidence type="ECO:0000256" key="5">
    <source>
        <dbReference type="SAM" id="MobiDB-lite"/>
    </source>
</evidence>
<dbReference type="AlphaFoldDB" id="A0A936NAN7"/>
<evidence type="ECO:0000256" key="1">
    <source>
        <dbReference type="ARBA" id="ARBA00004127"/>
    </source>
</evidence>
<keyword evidence="2 6" id="KW-0812">Transmembrane</keyword>
<reference evidence="7 8" key="1">
    <citation type="submission" date="2020-10" db="EMBL/GenBank/DDBJ databases">
        <title>Connecting structure to function with the recovery of over 1000 high-quality activated sludge metagenome-assembled genomes encoding full-length rRNA genes using long-read sequencing.</title>
        <authorList>
            <person name="Singleton C.M."/>
            <person name="Petriglieri F."/>
            <person name="Kristensen J.M."/>
            <person name="Kirkegaard R.H."/>
            <person name="Michaelsen T.Y."/>
            <person name="Andersen M.H."/>
            <person name="Karst S.M."/>
            <person name="Dueholm M.S."/>
            <person name="Nielsen P.H."/>
            <person name="Albertsen M."/>
        </authorList>
    </citation>
    <scope>NUCLEOTIDE SEQUENCE [LARGE SCALE GENOMIC DNA]</scope>
    <source>
        <strain evidence="7">Lyne_18-Q3-R50-59_MAXAC.006</strain>
    </source>
</reference>
<dbReference type="InterPro" id="IPR008217">
    <property type="entry name" value="Ccc1_fam"/>
</dbReference>
<evidence type="ECO:0000313" key="7">
    <source>
        <dbReference type="EMBL" id="MBK9295384.1"/>
    </source>
</evidence>
<feature type="transmembrane region" description="Helical" evidence="6">
    <location>
        <begin position="246"/>
        <end position="265"/>
    </location>
</feature>
<evidence type="ECO:0000256" key="2">
    <source>
        <dbReference type="ARBA" id="ARBA00022692"/>
    </source>
</evidence>
<comment type="caution">
    <text evidence="7">The sequence shown here is derived from an EMBL/GenBank/DDBJ whole genome shotgun (WGS) entry which is preliminary data.</text>
</comment>
<keyword evidence="4 6" id="KW-0472">Membrane</keyword>
<accession>A0A936NAN7</accession>
<feature type="transmembrane region" description="Helical" evidence="6">
    <location>
        <begin position="81"/>
        <end position="104"/>
    </location>
</feature>
<keyword evidence="3 6" id="KW-1133">Transmembrane helix</keyword>